<evidence type="ECO:0000313" key="3">
    <source>
        <dbReference type="Proteomes" id="UP000053593"/>
    </source>
</evidence>
<sequence length="88" mass="9949">YLPFDLGQEYNVRDIKVTYRSFGPGTTIEHVGKISSGVPTFQCVCRHMETQFGTAIWGPSMVIPDKTRDVKLLMDHYIASDLYTYNAG</sequence>
<proteinExistence type="predicted"/>
<feature type="domain" description="DUF6589" evidence="1">
    <location>
        <begin position="2"/>
        <end position="55"/>
    </location>
</feature>
<evidence type="ECO:0000259" key="1">
    <source>
        <dbReference type="Pfam" id="PF20231"/>
    </source>
</evidence>
<accession>A0A0D0BN01</accession>
<evidence type="ECO:0000313" key="2">
    <source>
        <dbReference type="EMBL" id="KIK50869.1"/>
    </source>
</evidence>
<name>A0A0D0BN01_9AGAR</name>
<dbReference type="Pfam" id="PF20231">
    <property type="entry name" value="DUF6589"/>
    <property type="match status" value="1"/>
</dbReference>
<dbReference type="Proteomes" id="UP000053593">
    <property type="component" value="Unassembled WGS sequence"/>
</dbReference>
<dbReference type="OrthoDB" id="3203379at2759"/>
<dbReference type="AlphaFoldDB" id="A0A0D0BN01"/>
<gene>
    <name evidence="2" type="ORF">GYMLUDRAFT_182144</name>
</gene>
<organism evidence="2 3">
    <name type="scientific">Collybiopsis luxurians FD-317 M1</name>
    <dbReference type="NCBI Taxonomy" id="944289"/>
    <lineage>
        <taxon>Eukaryota</taxon>
        <taxon>Fungi</taxon>
        <taxon>Dikarya</taxon>
        <taxon>Basidiomycota</taxon>
        <taxon>Agaricomycotina</taxon>
        <taxon>Agaricomycetes</taxon>
        <taxon>Agaricomycetidae</taxon>
        <taxon>Agaricales</taxon>
        <taxon>Marasmiineae</taxon>
        <taxon>Omphalotaceae</taxon>
        <taxon>Collybiopsis</taxon>
        <taxon>Collybiopsis luxurians</taxon>
    </lineage>
</organism>
<dbReference type="InterPro" id="IPR046496">
    <property type="entry name" value="DUF6589"/>
</dbReference>
<feature type="non-terminal residue" evidence="2">
    <location>
        <position position="1"/>
    </location>
</feature>
<dbReference type="HOGENOM" id="CLU_2474940_0_0_1"/>
<dbReference type="EMBL" id="KN834881">
    <property type="protein sequence ID" value="KIK50869.1"/>
    <property type="molecule type" value="Genomic_DNA"/>
</dbReference>
<reference evidence="2 3" key="1">
    <citation type="submission" date="2014-04" db="EMBL/GenBank/DDBJ databases">
        <title>Evolutionary Origins and Diversification of the Mycorrhizal Mutualists.</title>
        <authorList>
            <consortium name="DOE Joint Genome Institute"/>
            <consortium name="Mycorrhizal Genomics Consortium"/>
            <person name="Kohler A."/>
            <person name="Kuo A."/>
            <person name="Nagy L.G."/>
            <person name="Floudas D."/>
            <person name="Copeland A."/>
            <person name="Barry K.W."/>
            <person name="Cichocki N."/>
            <person name="Veneault-Fourrey C."/>
            <person name="LaButti K."/>
            <person name="Lindquist E.A."/>
            <person name="Lipzen A."/>
            <person name="Lundell T."/>
            <person name="Morin E."/>
            <person name="Murat C."/>
            <person name="Riley R."/>
            <person name="Ohm R."/>
            <person name="Sun H."/>
            <person name="Tunlid A."/>
            <person name="Henrissat B."/>
            <person name="Grigoriev I.V."/>
            <person name="Hibbett D.S."/>
            <person name="Martin F."/>
        </authorList>
    </citation>
    <scope>NUCLEOTIDE SEQUENCE [LARGE SCALE GENOMIC DNA]</scope>
    <source>
        <strain evidence="2 3">FD-317 M1</strain>
    </source>
</reference>
<protein>
    <submittedName>
        <fullName evidence="2">Unplaced genomic scaffold GYMLUscaffold_133, whole genome shotgun sequence</fullName>
    </submittedName>
</protein>
<keyword evidence="3" id="KW-1185">Reference proteome</keyword>